<evidence type="ECO:0000313" key="2">
    <source>
        <dbReference type="Proteomes" id="UP001066276"/>
    </source>
</evidence>
<reference evidence="1" key="1">
    <citation type="journal article" date="2022" name="bioRxiv">
        <title>Sequencing and chromosome-scale assembly of the giantPleurodeles waltlgenome.</title>
        <authorList>
            <person name="Brown T."/>
            <person name="Elewa A."/>
            <person name="Iarovenko S."/>
            <person name="Subramanian E."/>
            <person name="Araus A.J."/>
            <person name="Petzold A."/>
            <person name="Susuki M."/>
            <person name="Suzuki K.-i.T."/>
            <person name="Hayashi T."/>
            <person name="Toyoda A."/>
            <person name="Oliveira C."/>
            <person name="Osipova E."/>
            <person name="Leigh N.D."/>
            <person name="Simon A."/>
            <person name="Yun M.H."/>
        </authorList>
    </citation>
    <scope>NUCLEOTIDE SEQUENCE</scope>
    <source>
        <strain evidence="1">20211129_DDA</strain>
        <tissue evidence="1">Liver</tissue>
    </source>
</reference>
<keyword evidence="2" id="KW-1185">Reference proteome</keyword>
<protein>
    <submittedName>
        <fullName evidence="1">Uncharacterized protein</fullName>
    </submittedName>
</protein>
<sequence length="102" mass="11077">MCCGSIRAAEQALVRFYFPALTSVVAPRPTRALARVPAQLVYSRAETELAALIAPQRQRRISAPRTALVRAAGRISPPRALPLLLQGAFDDGAKTYECLRVS</sequence>
<dbReference type="AlphaFoldDB" id="A0AAV7LIA3"/>
<dbReference type="Proteomes" id="UP001066276">
    <property type="component" value="Chromosome 11"/>
</dbReference>
<name>A0AAV7LIA3_PLEWA</name>
<proteinExistence type="predicted"/>
<comment type="caution">
    <text evidence="1">The sequence shown here is derived from an EMBL/GenBank/DDBJ whole genome shotgun (WGS) entry which is preliminary data.</text>
</comment>
<accession>A0AAV7LIA3</accession>
<evidence type="ECO:0000313" key="1">
    <source>
        <dbReference type="EMBL" id="KAJ1091386.1"/>
    </source>
</evidence>
<organism evidence="1 2">
    <name type="scientific">Pleurodeles waltl</name>
    <name type="common">Iberian ribbed newt</name>
    <dbReference type="NCBI Taxonomy" id="8319"/>
    <lineage>
        <taxon>Eukaryota</taxon>
        <taxon>Metazoa</taxon>
        <taxon>Chordata</taxon>
        <taxon>Craniata</taxon>
        <taxon>Vertebrata</taxon>
        <taxon>Euteleostomi</taxon>
        <taxon>Amphibia</taxon>
        <taxon>Batrachia</taxon>
        <taxon>Caudata</taxon>
        <taxon>Salamandroidea</taxon>
        <taxon>Salamandridae</taxon>
        <taxon>Pleurodelinae</taxon>
        <taxon>Pleurodeles</taxon>
    </lineage>
</organism>
<gene>
    <name evidence="1" type="ORF">NDU88_004512</name>
</gene>
<dbReference type="EMBL" id="JANPWB010000015">
    <property type="protein sequence ID" value="KAJ1091386.1"/>
    <property type="molecule type" value="Genomic_DNA"/>
</dbReference>